<reference evidence="6 7" key="1">
    <citation type="submission" date="2015-11" db="EMBL/GenBank/DDBJ databases">
        <title>Draft genome sequence of Paramesorhizobium deserti A-3-E, a strain highly resistant to diverse beta-lactam antibiotics.</title>
        <authorList>
            <person name="Lv R."/>
            <person name="Yang X."/>
            <person name="Fang N."/>
            <person name="Guo J."/>
            <person name="Luo X."/>
            <person name="Peng F."/>
            <person name="Yang R."/>
            <person name="Cui Y."/>
            <person name="Fang C."/>
            <person name="Song Y."/>
        </authorList>
    </citation>
    <scope>NUCLEOTIDE SEQUENCE [LARGE SCALE GENOMIC DNA]</scope>
    <source>
        <strain evidence="6 7">A-3-E</strain>
    </source>
</reference>
<dbReference type="STRING" id="1494590.ATN84_24445"/>
<sequence length="445" mass="48821">MARRRTHAPLNVFLNGRLVGVLRRESTGAIDFRYDPDWLSWDNAFAVSLSLPLREDRYIGVPVVNVFDNLLPDSDAIRKRVAERVGADGTDAYSLLTALGHDCVGALQFLPDGIDPGPTGGTDGQHVDDKAIADLINNLAAAPLGMGEDDDFRISIAGAQEKTALLRKDGQWFKPIGTTATTHILKPEIGQLPNGIDLSNSVENEYLCLKLLEAFGVPVATVEIADFGERRTLIVERFDRRWTKDERLIRLPQEDCCQALSIPPTRKYQSDGGPGLREILELLRGSDTPDKDIATFMRANIIFWLLGATDGHAKNFSVFLTPGGRYQMTPLYDVLSAQPSLDAHQIVRKKFKLAMSVGKNRHYALNDIVPRHFVQTAEIAGIGTSLIRSLFADLAAKAPRQASAVINALPSGFPQDMVESISNGIAHRVRLIETFLSGDLGADDE</sequence>
<evidence type="ECO:0000259" key="4">
    <source>
        <dbReference type="Pfam" id="PF07804"/>
    </source>
</evidence>
<dbReference type="NCBIfam" id="TIGR03071">
    <property type="entry name" value="couple_hipA"/>
    <property type="match status" value="1"/>
</dbReference>
<evidence type="ECO:0000313" key="6">
    <source>
        <dbReference type="EMBL" id="KXF77967.1"/>
    </source>
</evidence>
<keyword evidence="2" id="KW-0808">Transferase</keyword>
<evidence type="ECO:0000256" key="3">
    <source>
        <dbReference type="ARBA" id="ARBA00022777"/>
    </source>
</evidence>
<dbReference type="GO" id="GO:0004674">
    <property type="term" value="F:protein serine/threonine kinase activity"/>
    <property type="evidence" value="ECO:0007669"/>
    <property type="project" value="TreeGrafter"/>
</dbReference>
<dbReference type="InterPro" id="IPR017508">
    <property type="entry name" value="HipA_N1"/>
</dbReference>
<dbReference type="PANTHER" id="PTHR37419:SF1">
    <property type="entry name" value="SERINE_THREONINE-PROTEIN KINASE TOXIN HIPA"/>
    <property type="match status" value="1"/>
</dbReference>
<evidence type="ECO:0000313" key="7">
    <source>
        <dbReference type="Proteomes" id="UP000070107"/>
    </source>
</evidence>
<feature type="domain" description="HipA-like C-terminal" evidence="4">
    <location>
        <begin position="154"/>
        <end position="401"/>
    </location>
</feature>
<organism evidence="6 7">
    <name type="scientific">Paramesorhizobium deserti</name>
    <dbReference type="NCBI Taxonomy" id="1494590"/>
    <lineage>
        <taxon>Bacteria</taxon>
        <taxon>Pseudomonadati</taxon>
        <taxon>Pseudomonadota</taxon>
        <taxon>Alphaproteobacteria</taxon>
        <taxon>Hyphomicrobiales</taxon>
        <taxon>Phyllobacteriaceae</taxon>
        <taxon>Paramesorhizobium</taxon>
    </lineage>
</organism>
<comment type="caution">
    <text evidence="6">The sequence shown here is derived from an EMBL/GenBank/DDBJ whole genome shotgun (WGS) entry which is preliminary data.</text>
</comment>
<dbReference type="InterPro" id="IPR012893">
    <property type="entry name" value="HipA-like_C"/>
</dbReference>
<dbReference type="Pfam" id="PF13657">
    <property type="entry name" value="Couple_hipA"/>
    <property type="match status" value="1"/>
</dbReference>
<dbReference type="RefSeq" id="WP_068881206.1">
    <property type="nucleotide sequence ID" value="NZ_LNTU01000004.1"/>
</dbReference>
<comment type="similarity">
    <text evidence="1">Belongs to the HipA Ser/Thr kinase family.</text>
</comment>
<dbReference type="PANTHER" id="PTHR37419">
    <property type="entry name" value="SERINE/THREONINE-PROTEIN KINASE TOXIN HIPA"/>
    <property type="match status" value="1"/>
</dbReference>
<gene>
    <name evidence="6" type="ORF">ATN84_24445</name>
</gene>
<keyword evidence="7" id="KW-1185">Reference proteome</keyword>
<name>A0A135HXN3_9HYPH</name>
<evidence type="ECO:0000256" key="1">
    <source>
        <dbReference type="ARBA" id="ARBA00010164"/>
    </source>
</evidence>
<dbReference type="AlphaFoldDB" id="A0A135HXN3"/>
<dbReference type="Proteomes" id="UP000070107">
    <property type="component" value="Unassembled WGS sequence"/>
</dbReference>
<dbReference type="Pfam" id="PF07804">
    <property type="entry name" value="HipA_C"/>
    <property type="match status" value="1"/>
</dbReference>
<feature type="domain" description="HipA N-terminal subdomain 1" evidence="5">
    <location>
        <begin position="10"/>
        <end position="109"/>
    </location>
</feature>
<dbReference type="OrthoDB" id="9805913at2"/>
<dbReference type="InterPro" id="IPR052028">
    <property type="entry name" value="HipA_Ser/Thr_kinase"/>
</dbReference>
<dbReference type="EMBL" id="LNTU01000004">
    <property type="protein sequence ID" value="KXF77967.1"/>
    <property type="molecule type" value="Genomic_DNA"/>
</dbReference>
<evidence type="ECO:0000259" key="5">
    <source>
        <dbReference type="Pfam" id="PF13657"/>
    </source>
</evidence>
<proteinExistence type="inferred from homology"/>
<protein>
    <submittedName>
        <fullName evidence="6">Toxin HipA</fullName>
    </submittedName>
</protein>
<accession>A0A135HXN3</accession>
<dbReference type="CDD" id="cd17808">
    <property type="entry name" value="HipA_Ec_like"/>
    <property type="match status" value="1"/>
</dbReference>
<keyword evidence="3" id="KW-0418">Kinase</keyword>
<dbReference type="GO" id="GO:0005829">
    <property type="term" value="C:cytosol"/>
    <property type="evidence" value="ECO:0007669"/>
    <property type="project" value="TreeGrafter"/>
</dbReference>
<evidence type="ECO:0000256" key="2">
    <source>
        <dbReference type="ARBA" id="ARBA00022679"/>
    </source>
</evidence>